<dbReference type="InterPro" id="IPR036553">
    <property type="entry name" value="RPTC_insert"/>
</dbReference>
<comment type="caution">
    <text evidence="4">The sequence shown here is derived from an EMBL/GenBank/DDBJ whole genome shotgun (WGS) entry which is preliminary data.</text>
</comment>
<evidence type="ECO:0000259" key="3">
    <source>
        <dbReference type="Pfam" id="PF01137"/>
    </source>
</evidence>
<dbReference type="SUPFAM" id="SSF52913">
    <property type="entry name" value="RNA 3'-terminal phosphate cyclase, RPTC, insert domain"/>
    <property type="match status" value="1"/>
</dbReference>
<accession>A0A951QU75</accession>
<dbReference type="PANTHER" id="PTHR11096:SF0">
    <property type="entry name" value="RNA 3'-TERMINAL PHOSPHATE CYCLASE"/>
    <property type="match status" value="1"/>
</dbReference>
<sequence length="121" mass="13027">MIYIDGAKGVAAGAGFFLTAEYENTLAGFAGLGRLRLAAEKVAEIACEEFLKFHHKSAPVDEHLADQLLLPTVLASGESQYRVAKVSLHLRTNAAVVEQFGVARVTVDEGEKMVTVVPLRD</sequence>
<dbReference type="Proteomes" id="UP000729701">
    <property type="component" value="Unassembled WGS sequence"/>
</dbReference>
<protein>
    <recommendedName>
        <fullName evidence="1">RNA 3'-terminal-phosphate cyclase (ATP)</fullName>
        <ecNumber evidence="1">6.5.1.4</ecNumber>
    </recommendedName>
</protein>
<organism evidence="4 5">
    <name type="scientific">Cyanomargarita calcarea GSE-NOS-MK-12-04C</name>
    <dbReference type="NCBI Taxonomy" id="2839659"/>
    <lineage>
        <taxon>Bacteria</taxon>
        <taxon>Bacillati</taxon>
        <taxon>Cyanobacteriota</taxon>
        <taxon>Cyanophyceae</taxon>
        <taxon>Nostocales</taxon>
        <taxon>Cyanomargaritaceae</taxon>
        <taxon>Cyanomargarita</taxon>
    </lineage>
</organism>
<evidence type="ECO:0000313" key="4">
    <source>
        <dbReference type="EMBL" id="MBW4672096.1"/>
    </source>
</evidence>
<proteinExistence type="predicted"/>
<evidence type="ECO:0000256" key="2">
    <source>
        <dbReference type="ARBA" id="ARBA00024481"/>
    </source>
</evidence>
<gene>
    <name evidence="4" type="ORF">KME60_32895</name>
</gene>
<feature type="domain" description="RNA 3'-terminal phosphate cyclase" evidence="3">
    <location>
        <begin position="31"/>
        <end position="106"/>
    </location>
</feature>
<dbReference type="EMBL" id="JAHHGZ010000062">
    <property type="protein sequence ID" value="MBW4672096.1"/>
    <property type="molecule type" value="Genomic_DNA"/>
</dbReference>
<comment type="catalytic activity">
    <reaction evidence="2">
        <text>a 3'-end 3'-phospho-ribonucleotide-RNA + ATP = a 3'-end 2',3'-cyclophospho-ribonucleotide-RNA + AMP + diphosphate</text>
        <dbReference type="Rhea" id="RHEA:23976"/>
        <dbReference type="Rhea" id="RHEA-COMP:10463"/>
        <dbReference type="Rhea" id="RHEA-COMP:10464"/>
        <dbReference type="ChEBI" id="CHEBI:30616"/>
        <dbReference type="ChEBI" id="CHEBI:33019"/>
        <dbReference type="ChEBI" id="CHEBI:83062"/>
        <dbReference type="ChEBI" id="CHEBI:83064"/>
        <dbReference type="ChEBI" id="CHEBI:456215"/>
        <dbReference type="EC" id="6.5.1.4"/>
    </reaction>
</comment>
<dbReference type="InterPro" id="IPR000228">
    <property type="entry name" value="RNA3'_term_phos_cyc"/>
</dbReference>
<dbReference type="EC" id="6.5.1.4" evidence="1"/>
<name>A0A951QU75_9CYAN</name>
<dbReference type="GO" id="GO:0003963">
    <property type="term" value="F:RNA-3'-phosphate cyclase activity"/>
    <property type="evidence" value="ECO:0007669"/>
    <property type="project" value="UniProtKB-EC"/>
</dbReference>
<evidence type="ECO:0000313" key="5">
    <source>
        <dbReference type="Proteomes" id="UP000729701"/>
    </source>
</evidence>
<dbReference type="Pfam" id="PF01137">
    <property type="entry name" value="RTC"/>
    <property type="match status" value="1"/>
</dbReference>
<dbReference type="InterPro" id="IPR023797">
    <property type="entry name" value="RNA3'_phos_cyclase_dom"/>
</dbReference>
<dbReference type="Gene3D" id="3.65.10.20">
    <property type="entry name" value="RNA 3'-terminal phosphate cyclase domain"/>
    <property type="match status" value="1"/>
</dbReference>
<evidence type="ECO:0000256" key="1">
    <source>
        <dbReference type="ARBA" id="ARBA00012725"/>
    </source>
</evidence>
<reference evidence="4" key="1">
    <citation type="submission" date="2021-05" db="EMBL/GenBank/DDBJ databases">
        <authorList>
            <person name="Pietrasiak N."/>
            <person name="Ward R."/>
            <person name="Stajich J.E."/>
            <person name="Kurbessoian T."/>
        </authorList>
    </citation>
    <scope>NUCLEOTIDE SEQUENCE</scope>
    <source>
        <strain evidence="4">GSE-NOS-MK-12-04C</strain>
    </source>
</reference>
<dbReference type="PANTHER" id="PTHR11096">
    <property type="entry name" value="RNA 3' TERMINAL PHOSPHATE CYCLASE"/>
    <property type="match status" value="1"/>
</dbReference>
<dbReference type="AlphaFoldDB" id="A0A951QU75"/>
<dbReference type="SUPFAM" id="SSF55205">
    <property type="entry name" value="EPT/RTPC-like"/>
    <property type="match status" value="1"/>
</dbReference>
<dbReference type="InterPro" id="IPR013792">
    <property type="entry name" value="RNA3'P_cycl/enolpyr_Trfase_a/b"/>
</dbReference>
<reference evidence="4" key="2">
    <citation type="journal article" date="2022" name="Microbiol. Resour. Announc.">
        <title>Metagenome Sequencing to Explore Phylogenomics of Terrestrial Cyanobacteria.</title>
        <authorList>
            <person name="Ward R.D."/>
            <person name="Stajich J.E."/>
            <person name="Johansen J.R."/>
            <person name="Huntemann M."/>
            <person name="Clum A."/>
            <person name="Foster B."/>
            <person name="Foster B."/>
            <person name="Roux S."/>
            <person name="Palaniappan K."/>
            <person name="Varghese N."/>
            <person name="Mukherjee S."/>
            <person name="Reddy T.B.K."/>
            <person name="Daum C."/>
            <person name="Copeland A."/>
            <person name="Chen I.A."/>
            <person name="Ivanova N.N."/>
            <person name="Kyrpides N.C."/>
            <person name="Shapiro N."/>
            <person name="Eloe-Fadrosh E.A."/>
            <person name="Pietrasiak N."/>
        </authorList>
    </citation>
    <scope>NUCLEOTIDE SEQUENCE</scope>
    <source>
        <strain evidence="4">GSE-NOS-MK-12-04C</strain>
    </source>
</reference>
<dbReference type="GO" id="GO:0006396">
    <property type="term" value="P:RNA processing"/>
    <property type="evidence" value="ECO:0007669"/>
    <property type="project" value="InterPro"/>
</dbReference>
<dbReference type="InterPro" id="IPR037136">
    <property type="entry name" value="RNA3'_phos_cyclase_dom_sf"/>
</dbReference>